<organism evidence="1 2">
    <name type="scientific">Henosepilachna vigintioctopunctata</name>
    <dbReference type="NCBI Taxonomy" id="420089"/>
    <lineage>
        <taxon>Eukaryota</taxon>
        <taxon>Metazoa</taxon>
        <taxon>Ecdysozoa</taxon>
        <taxon>Arthropoda</taxon>
        <taxon>Hexapoda</taxon>
        <taxon>Insecta</taxon>
        <taxon>Pterygota</taxon>
        <taxon>Neoptera</taxon>
        <taxon>Endopterygota</taxon>
        <taxon>Coleoptera</taxon>
        <taxon>Polyphaga</taxon>
        <taxon>Cucujiformia</taxon>
        <taxon>Coccinelloidea</taxon>
        <taxon>Coccinellidae</taxon>
        <taxon>Epilachninae</taxon>
        <taxon>Epilachnini</taxon>
        <taxon>Henosepilachna</taxon>
    </lineage>
</organism>
<dbReference type="GO" id="GO:0005814">
    <property type="term" value="C:centriole"/>
    <property type="evidence" value="ECO:0007669"/>
    <property type="project" value="TreeGrafter"/>
</dbReference>
<sequence>MSTQINAKEVLAYLNRLGYTNINAVQLQDFIKDLKKLKKYEEHKIHEPPLDETKLIKINIIRESDKELKTGINALQKRKDACISENDLSSEPSNTEPSSVQQKNIDMTKKNYLQASENSKIVCPVHFVKRINSCQFPRPKTANITCNCPVNNSSSNNASMKYELEKKKRPVSYISESKTGTSSYPQSVTDSQRYSLNRKKSRIVGMCKCSQGLTGQCFCPGSIRPHSAVIKCNTDCAPPFQKCDPVNLHKYYQRQWKINKIPGENLSREKKFRWCFRERISCGPPVKK</sequence>
<dbReference type="GO" id="GO:0060271">
    <property type="term" value="P:cilium assembly"/>
    <property type="evidence" value="ECO:0007669"/>
    <property type="project" value="TreeGrafter"/>
</dbReference>
<name>A0AAW1VFI0_9CUCU</name>
<evidence type="ECO:0000313" key="2">
    <source>
        <dbReference type="Proteomes" id="UP001431783"/>
    </source>
</evidence>
<dbReference type="PANTHER" id="PTHR34174:SF1">
    <property type="entry name" value="CENTRIOLAR AND CILIOGENESIS-ASSOCIATED PROTEIN HYLS1"/>
    <property type="match status" value="1"/>
</dbReference>
<evidence type="ECO:0000313" key="1">
    <source>
        <dbReference type="EMBL" id="KAK9890894.1"/>
    </source>
</evidence>
<proteinExistence type="predicted"/>
<dbReference type="Proteomes" id="UP001431783">
    <property type="component" value="Unassembled WGS sequence"/>
</dbReference>
<accession>A0AAW1VFI0</accession>
<keyword evidence="2" id="KW-1185">Reference proteome</keyword>
<dbReference type="EMBL" id="JARQZJ010000126">
    <property type="protein sequence ID" value="KAK9890894.1"/>
    <property type="molecule type" value="Genomic_DNA"/>
</dbReference>
<dbReference type="AlphaFoldDB" id="A0AAW1VFI0"/>
<protein>
    <submittedName>
        <fullName evidence="1">Uncharacterized protein</fullName>
    </submittedName>
</protein>
<comment type="caution">
    <text evidence="1">The sequence shown here is derived from an EMBL/GenBank/DDBJ whole genome shotgun (WGS) entry which is preliminary data.</text>
</comment>
<dbReference type="InterPro" id="IPR052319">
    <property type="entry name" value="Centriolar_ciliogenesis_assoc"/>
</dbReference>
<dbReference type="PANTHER" id="PTHR34174">
    <property type="entry name" value="HYDROLETHALUS SYNDROME PROTEIN 1"/>
    <property type="match status" value="1"/>
</dbReference>
<dbReference type="GO" id="GO:0097730">
    <property type="term" value="C:non-motile cilium"/>
    <property type="evidence" value="ECO:0007669"/>
    <property type="project" value="TreeGrafter"/>
</dbReference>
<gene>
    <name evidence="1" type="ORF">WA026_012236</name>
</gene>
<reference evidence="1 2" key="1">
    <citation type="submission" date="2023-03" db="EMBL/GenBank/DDBJ databases">
        <title>Genome insight into feeding habits of ladybird beetles.</title>
        <authorList>
            <person name="Li H.-S."/>
            <person name="Huang Y.-H."/>
            <person name="Pang H."/>
        </authorList>
    </citation>
    <scope>NUCLEOTIDE SEQUENCE [LARGE SCALE GENOMIC DNA]</scope>
    <source>
        <strain evidence="1">SYSU_2023b</strain>
        <tissue evidence="1">Whole body</tissue>
    </source>
</reference>